<evidence type="ECO:0000313" key="10">
    <source>
        <dbReference type="EMBL" id="RWR83122.1"/>
    </source>
</evidence>
<evidence type="ECO:0000256" key="1">
    <source>
        <dbReference type="ARBA" id="ARBA00004123"/>
    </source>
</evidence>
<evidence type="ECO:0000259" key="8">
    <source>
        <dbReference type="PROSITE" id="PS50090"/>
    </source>
</evidence>
<feature type="region of interest" description="Disordered" evidence="7">
    <location>
        <begin position="749"/>
        <end position="784"/>
    </location>
</feature>
<feature type="compositionally biased region" description="Polar residues" evidence="7">
    <location>
        <begin position="40"/>
        <end position="50"/>
    </location>
</feature>
<keyword evidence="6" id="KW-0539">Nucleus</keyword>
<dbReference type="PROSITE" id="PS50090">
    <property type="entry name" value="MYB_LIKE"/>
    <property type="match status" value="3"/>
</dbReference>
<dbReference type="FunFam" id="1.10.10.60:FF:000010">
    <property type="entry name" value="Transcriptional activator Myb isoform A"/>
    <property type="match status" value="1"/>
</dbReference>
<dbReference type="GO" id="GO:0005634">
    <property type="term" value="C:nucleus"/>
    <property type="evidence" value="ECO:0007669"/>
    <property type="project" value="UniProtKB-SubCell"/>
</dbReference>
<feature type="region of interest" description="Disordered" evidence="7">
    <location>
        <begin position="27"/>
        <end position="51"/>
    </location>
</feature>
<dbReference type="SUPFAM" id="SSF46689">
    <property type="entry name" value="Homeodomain-like"/>
    <property type="match status" value="2"/>
</dbReference>
<organism evidence="10 11">
    <name type="scientific">Cinnamomum micranthum f. kanehirae</name>
    <dbReference type="NCBI Taxonomy" id="337451"/>
    <lineage>
        <taxon>Eukaryota</taxon>
        <taxon>Viridiplantae</taxon>
        <taxon>Streptophyta</taxon>
        <taxon>Embryophyta</taxon>
        <taxon>Tracheophyta</taxon>
        <taxon>Spermatophyta</taxon>
        <taxon>Magnoliopsida</taxon>
        <taxon>Magnoliidae</taxon>
        <taxon>Laurales</taxon>
        <taxon>Lauraceae</taxon>
        <taxon>Cinnamomum</taxon>
    </lineage>
</organism>
<feature type="region of interest" description="Disordered" evidence="7">
    <location>
        <begin position="220"/>
        <end position="243"/>
    </location>
</feature>
<keyword evidence="5" id="KW-0804">Transcription</keyword>
<evidence type="ECO:0000256" key="3">
    <source>
        <dbReference type="ARBA" id="ARBA00023015"/>
    </source>
</evidence>
<dbReference type="Proteomes" id="UP000283530">
    <property type="component" value="Unassembled WGS sequence"/>
</dbReference>
<feature type="domain" description="Myb-like" evidence="8">
    <location>
        <begin position="43"/>
        <end position="94"/>
    </location>
</feature>
<feature type="compositionally biased region" description="Polar residues" evidence="7">
    <location>
        <begin position="702"/>
        <end position="711"/>
    </location>
</feature>
<keyword evidence="3" id="KW-0805">Transcription regulation</keyword>
<dbReference type="InterPro" id="IPR050560">
    <property type="entry name" value="MYB_TF"/>
</dbReference>
<feature type="domain" description="Myb-like" evidence="8">
    <location>
        <begin position="95"/>
        <end position="146"/>
    </location>
</feature>
<dbReference type="CDD" id="cd00167">
    <property type="entry name" value="SANT"/>
    <property type="match status" value="3"/>
</dbReference>
<dbReference type="Pfam" id="PF00249">
    <property type="entry name" value="Myb_DNA-binding"/>
    <property type="match status" value="1"/>
</dbReference>
<dbReference type="GO" id="GO:0000978">
    <property type="term" value="F:RNA polymerase II cis-regulatory region sequence-specific DNA binding"/>
    <property type="evidence" value="ECO:0007669"/>
    <property type="project" value="TreeGrafter"/>
</dbReference>
<dbReference type="AlphaFoldDB" id="A0A443NXB7"/>
<evidence type="ECO:0000313" key="11">
    <source>
        <dbReference type="Proteomes" id="UP000283530"/>
    </source>
</evidence>
<keyword evidence="11" id="KW-1185">Reference proteome</keyword>
<dbReference type="OrthoDB" id="2143914at2759"/>
<sequence length="1047" mass="113828">MESEKTGNSRTGDTAAAAAAFLDGSGNAFQKSRPLHGRTTGPTRRSTKGQWTAEEDALLCRAVQRFKGKNWKKIAEYFTDRTDVQCLHRWQKVLNPELVKGPWSKEEDDLMIELVGKYGPKKWSTIAQALPGRIGKQCRERWHNHLNPSINKEAWTQEEELALIHAHQIYGNKWAELTKFLPGRTDNAIKNHWNSSVKKKLDSYLASGLLAQFQGLPHVENSNLPNSSSSARNQQNSGDGSFKDIAEIGDISESSQGSVPVGCSQSDCEVANKISECVLEEFNRREEAVQRNTQNSSSLLGCKQHSDSTNEGTCAVIEMPCSLAISSPAQNLLNEEGEYGNKACQLNPYELHPAKALLDPVHESTTLQEASKCHNSGVGKNPDTESIHVHGTLESLAPLGCTVDDGLVFGGDYWKNMLSEAAISDGFSFGNGVEGSSVVDLDECAGSPIYHSDIQGFDWVKSLASSSHLYHLPRSSDSLGTSCCQNLLTVVSPSFLYPGDDKGVVRSETTEVGNISSGTEDLDLITCSSGGLLCPNGPISSPCGSDSAKVCISVDSAQKNDSPKSVPMEIFSSETMDIVGSLPFIYGSADGPTEHPDSGALFYEPPTFPSLEIPFFSCDLVPSGGEAYSPFGIRQLMTSSMNCYTHSLWDSPVNDYSPDAVLKSAAKSFMCTPSILKKRQRDLSPLQEKKSEKKPGKGMNHGSFSISSSLNQSDYPFPDNIVDENGACEATRPALERIPSPTYLEEKFVASPKSKESLNHASSGGKGVMFPDGRYPGPGLSDKRNHQDDIMYINAGFDAKTKIESDILLQKVSPPSGVLVEHNMNEMMFVSPPGKYPLDKPLKGHSESSIGDQCFSCFLSSSVGRKKQERRLFSNSQQVTFEKGGLSNSADIENLRPFGDTPGIKKGIESPSAWKSPWFMNSLLPGQRFDTDMTYEDIGYLLSPGDGAYDALGLMRQLKDYTATAMAEAQEVLASDAPQNSQFPDNELENLIPLPPGALPFQTERRILDFSGCGTPGKDTENRKTPGIGTSTTGFSSPSSYLMKCCR</sequence>
<keyword evidence="2" id="KW-0677">Repeat</keyword>
<feature type="compositionally biased region" description="Low complexity" evidence="7">
    <location>
        <begin position="226"/>
        <end position="237"/>
    </location>
</feature>
<protein>
    <submittedName>
        <fullName evidence="10">SANT/Myb domain-containing protein</fullName>
    </submittedName>
</protein>
<dbReference type="PROSITE" id="PS51294">
    <property type="entry name" value="HTH_MYB"/>
    <property type="match status" value="3"/>
</dbReference>
<feature type="domain" description="Myb-like" evidence="8">
    <location>
        <begin position="147"/>
        <end position="197"/>
    </location>
</feature>
<evidence type="ECO:0000256" key="2">
    <source>
        <dbReference type="ARBA" id="ARBA00022737"/>
    </source>
</evidence>
<feature type="compositionally biased region" description="Basic and acidic residues" evidence="7">
    <location>
        <begin position="749"/>
        <end position="758"/>
    </location>
</feature>
<reference evidence="10 11" key="1">
    <citation type="journal article" date="2019" name="Nat. Plants">
        <title>Stout camphor tree genome fills gaps in understanding of flowering plant genome evolution.</title>
        <authorList>
            <person name="Chaw S.M."/>
            <person name="Liu Y.C."/>
            <person name="Wu Y.W."/>
            <person name="Wang H.Y."/>
            <person name="Lin C.I."/>
            <person name="Wu C.S."/>
            <person name="Ke H.M."/>
            <person name="Chang L.Y."/>
            <person name="Hsu C.Y."/>
            <person name="Yang H.T."/>
            <person name="Sudianto E."/>
            <person name="Hsu M.H."/>
            <person name="Wu K.P."/>
            <person name="Wang L.N."/>
            <person name="Leebens-Mack J.H."/>
            <person name="Tsai I.J."/>
        </authorList>
    </citation>
    <scope>NUCLEOTIDE SEQUENCE [LARGE SCALE GENOMIC DNA]</scope>
    <source>
        <strain evidence="11">cv. Chaw 1501</strain>
        <tissue evidence="10">Young leaves</tissue>
    </source>
</reference>
<feature type="domain" description="HTH myb-type" evidence="9">
    <location>
        <begin position="95"/>
        <end position="150"/>
    </location>
</feature>
<dbReference type="InterPro" id="IPR001005">
    <property type="entry name" value="SANT/Myb"/>
</dbReference>
<feature type="compositionally biased region" description="Low complexity" evidence="7">
    <location>
        <begin position="1025"/>
        <end position="1039"/>
    </location>
</feature>
<feature type="region of interest" description="Disordered" evidence="7">
    <location>
        <begin position="680"/>
        <end position="711"/>
    </location>
</feature>
<feature type="region of interest" description="Disordered" evidence="7">
    <location>
        <begin position="1012"/>
        <end position="1039"/>
    </location>
</feature>
<dbReference type="SMART" id="SM00717">
    <property type="entry name" value="SANT"/>
    <property type="match status" value="3"/>
</dbReference>
<gene>
    <name evidence="10" type="ORF">CKAN_01186700</name>
</gene>
<feature type="domain" description="HTH myb-type" evidence="9">
    <location>
        <begin position="151"/>
        <end position="201"/>
    </location>
</feature>
<dbReference type="Gene3D" id="1.10.10.60">
    <property type="entry name" value="Homeodomain-like"/>
    <property type="match status" value="3"/>
</dbReference>
<keyword evidence="4" id="KW-0238">DNA-binding</keyword>
<dbReference type="PANTHER" id="PTHR45614">
    <property type="entry name" value="MYB PROTEIN-RELATED"/>
    <property type="match status" value="1"/>
</dbReference>
<dbReference type="EMBL" id="QPKB01000004">
    <property type="protein sequence ID" value="RWR83122.1"/>
    <property type="molecule type" value="Genomic_DNA"/>
</dbReference>
<dbReference type="InterPro" id="IPR017930">
    <property type="entry name" value="Myb_dom"/>
</dbReference>
<dbReference type="GO" id="GO:0000981">
    <property type="term" value="F:DNA-binding transcription factor activity, RNA polymerase II-specific"/>
    <property type="evidence" value="ECO:0007669"/>
    <property type="project" value="TreeGrafter"/>
</dbReference>
<dbReference type="PANTHER" id="PTHR45614:SF123">
    <property type="entry name" value="MYB DNA-BINDING DOMAIN SUPERFAMILY PROTEIN-RELATED"/>
    <property type="match status" value="1"/>
</dbReference>
<dbReference type="InterPro" id="IPR009057">
    <property type="entry name" value="Homeodomain-like_sf"/>
</dbReference>
<evidence type="ECO:0000256" key="4">
    <source>
        <dbReference type="ARBA" id="ARBA00023125"/>
    </source>
</evidence>
<dbReference type="Pfam" id="PF13921">
    <property type="entry name" value="Myb_DNA-bind_6"/>
    <property type="match status" value="1"/>
</dbReference>
<comment type="subcellular location">
    <subcellularLocation>
        <location evidence="1">Nucleus</location>
    </subcellularLocation>
</comment>
<comment type="caution">
    <text evidence="10">The sequence shown here is derived from an EMBL/GenBank/DDBJ whole genome shotgun (WGS) entry which is preliminary data.</text>
</comment>
<feature type="domain" description="HTH myb-type" evidence="9">
    <location>
        <begin position="43"/>
        <end position="94"/>
    </location>
</feature>
<evidence type="ECO:0000256" key="5">
    <source>
        <dbReference type="ARBA" id="ARBA00023163"/>
    </source>
</evidence>
<name>A0A443NXB7_9MAGN</name>
<evidence type="ECO:0000259" key="9">
    <source>
        <dbReference type="PROSITE" id="PS51294"/>
    </source>
</evidence>
<accession>A0A443NXB7</accession>
<dbReference type="STRING" id="337451.A0A443NXB7"/>
<dbReference type="FunFam" id="1.10.10.60:FF:000324">
    <property type="entry name" value="Transcription factor MYB3R-2"/>
    <property type="match status" value="1"/>
</dbReference>
<evidence type="ECO:0000256" key="7">
    <source>
        <dbReference type="SAM" id="MobiDB-lite"/>
    </source>
</evidence>
<proteinExistence type="predicted"/>
<evidence type="ECO:0000256" key="6">
    <source>
        <dbReference type="ARBA" id="ARBA00023242"/>
    </source>
</evidence>
<dbReference type="FunFam" id="1.10.10.60:FF:000016">
    <property type="entry name" value="Transcriptional activator Myb isoform A"/>
    <property type="match status" value="1"/>
</dbReference>